<evidence type="ECO:0000259" key="1">
    <source>
        <dbReference type="Pfam" id="PF22691"/>
    </source>
</evidence>
<dbReference type="Gene3D" id="3.40.47.10">
    <property type="match status" value="1"/>
</dbReference>
<keyword evidence="3" id="KW-1185">Reference proteome</keyword>
<dbReference type="PATRIC" id="fig|1429439.4.peg.4469"/>
<protein>
    <recommendedName>
        <fullName evidence="1">Thiolase C-terminal domain-containing protein</fullName>
    </recommendedName>
</protein>
<reference evidence="2 3" key="1">
    <citation type="journal article" date="2014" name="Nature">
        <title>An environmental bacterial taxon with a large and distinct metabolic repertoire.</title>
        <authorList>
            <person name="Wilson M.C."/>
            <person name="Mori T."/>
            <person name="Ruckert C."/>
            <person name="Uria A.R."/>
            <person name="Helf M.J."/>
            <person name="Takada K."/>
            <person name="Gernert C."/>
            <person name="Steffens U.A."/>
            <person name="Heycke N."/>
            <person name="Schmitt S."/>
            <person name="Rinke C."/>
            <person name="Helfrich E.J."/>
            <person name="Brachmann A.O."/>
            <person name="Gurgui C."/>
            <person name="Wakimoto T."/>
            <person name="Kracht M."/>
            <person name="Crusemann M."/>
            <person name="Hentschel U."/>
            <person name="Abe I."/>
            <person name="Matsunaga S."/>
            <person name="Kalinowski J."/>
            <person name="Takeyama H."/>
            <person name="Piel J."/>
        </authorList>
    </citation>
    <scope>NUCLEOTIDE SEQUENCE [LARGE SCALE GENOMIC DNA]</scope>
    <source>
        <strain evidence="3">TSY2</strain>
    </source>
</reference>
<dbReference type="InterPro" id="IPR055140">
    <property type="entry name" value="Thiolase_C_2"/>
</dbReference>
<feature type="non-terminal residue" evidence="2">
    <location>
        <position position="1"/>
    </location>
</feature>
<organism evidence="2 3">
    <name type="scientific">Candidatus Entotheonella gemina</name>
    <dbReference type="NCBI Taxonomy" id="1429439"/>
    <lineage>
        <taxon>Bacteria</taxon>
        <taxon>Pseudomonadati</taxon>
        <taxon>Nitrospinota/Tectimicrobiota group</taxon>
        <taxon>Candidatus Tectimicrobiota</taxon>
        <taxon>Candidatus Entotheonellia</taxon>
        <taxon>Candidatus Entotheonellales</taxon>
        <taxon>Candidatus Entotheonellaceae</taxon>
        <taxon>Candidatus Entotheonella</taxon>
    </lineage>
</organism>
<evidence type="ECO:0000313" key="2">
    <source>
        <dbReference type="EMBL" id="ETX04865.1"/>
    </source>
</evidence>
<dbReference type="EMBL" id="AZHX01001098">
    <property type="protein sequence ID" value="ETX04865.1"/>
    <property type="molecule type" value="Genomic_DNA"/>
</dbReference>
<dbReference type="Proteomes" id="UP000019140">
    <property type="component" value="Unassembled WGS sequence"/>
</dbReference>
<dbReference type="SUPFAM" id="SSF53901">
    <property type="entry name" value="Thiolase-like"/>
    <property type="match status" value="1"/>
</dbReference>
<proteinExistence type="predicted"/>
<dbReference type="HOGENOM" id="CLU_1187145_0_0_7"/>
<dbReference type="PANTHER" id="PTHR42870">
    <property type="entry name" value="ACETYL-COA C-ACETYLTRANSFERASE"/>
    <property type="match status" value="1"/>
</dbReference>
<name>W4M3V9_9BACT</name>
<feature type="domain" description="Thiolase C-terminal" evidence="1">
    <location>
        <begin position="98"/>
        <end position="215"/>
    </location>
</feature>
<gene>
    <name evidence="2" type="ORF">ETSY2_26325</name>
</gene>
<dbReference type="InterPro" id="IPR016039">
    <property type="entry name" value="Thiolase-like"/>
</dbReference>
<dbReference type="Pfam" id="PF22691">
    <property type="entry name" value="Thiolase_C_1"/>
    <property type="match status" value="1"/>
</dbReference>
<comment type="caution">
    <text evidence="2">The sequence shown here is derived from an EMBL/GenBank/DDBJ whole genome shotgun (WGS) entry which is preliminary data.</text>
</comment>
<evidence type="ECO:0000313" key="3">
    <source>
        <dbReference type="Proteomes" id="UP000019140"/>
    </source>
</evidence>
<dbReference type="AlphaFoldDB" id="W4M3V9"/>
<sequence length="233" mass="26070">KKYGKSHDGLAPLCLNLRRNGLMTPWGYYALHEPYQLTREDYLNGRVIEEPLVIYDCDWPVNTCAAFIFTTAERAKDLRQKPVYVLNHAQNNGRGRSSMSTLEEHQEAVASLARKMWEGSGLGPADVDIFNPYDGYLTFTQQFLEGFQWHGVKWGEAHDFYADDIRVEGPHPFLSSGGNNGTGRNRACLYSDSLEQLRGTAGPRQVTVRAETALAGCNTPDGNGFIMLSKYPS</sequence>
<accession>W4M3V9</accession>
<dbReference type="PANTHER" id="PTHR42870:SF1">
    <property type="entry name" value="NON-SPECIFIC LIPID-TRANSFER PROTEIN-LIKE 2"/>
    <property type="match status" value="1"/>
</dbReference>
<dbReference type="GO" id="GO:0016746">
    <property type="term" value="F:acyltransferase activity"/>
    <property type="evidence" value="ECO:0007669"/>
    <property type="project" value="InterPro"/>
</dbReference>